<reference evidence="6 7" key="1">
    <citation type="journal article" date="2013" name="ISME J.">
        <title>Comparative genomics of pathogenic lineages of Vibrio nigripulchritudo identifies virulence-associated traits.</title>
        <authorList>
            <person name="Goudenege D."/>
            <person name="Labreuche Y."/>
            <person name="Krin E."/>
            <person name="Ansquer D."/>
            <person name="Mangenot S."/>
            <person name="Calteau A."/>
            <person name="Medigue C."/>
            <person name="Mazel D."/>
            <person name="Polz M.F."/>
            <person name="Le Roux F."/>
        </authorList>
    </citation>
    <scope>NUCLEOTIDE SEQUENCE [LARGE SCALE GENOMIC DNA]</scope>
    <source>
        <strain evidence="6 7">SOn1</strain>
    </source>
</reference>
<dbReference type="Pfam" id="PF00126">
    <property type="entry name" value="HTH_1"/>
    <property type="match status" value="1"/>
</dbReference>
<keyword evidence="3" id="KW-0238">DNA-binding</keyword>
<evidence type="ECO:0000256" key="3">
    <source>
        <dbReference type="ARBA" id="ARBA00023125"/>
    </source>
</evidence>
<dbReference type="SUPFAM" id="SSF46785">
    <property type="entry name" value="Winged helix' DNA-binding domain"/>
    <property type="match status" value="1"/>
</dbReference>
<dbReference type="InterPro" id="IPR000847">
    <property type="entry name" value="LysR_HTH_N"/>
</dbReference>
<dbReference type="GO" id="GO:0043565">
    <property type="term" value="F:sequence-specific DNA binding"/>
    <property type="evidence" value="ECO:0007669"/>
    <property type="project" value="TreeGrafter"/>
</dbReference>
<dbReference type="PROSITE" id="PS50931">
    <property type="entry name" value="HTH_LYSR"/>
    <property type="match status" value="1"/>
</dbReference>
<feature type="domain" description="HTH lysR-type" evidence="5">
    <location>
        <begin position="10"/>
        <end position="59"/>
    </location>
</feature>
<dbReference type="PANTHER" id="PTHR30537:SF10">
    <property type="entry name" value="TRANSCRIPTIONAL REGULATOR-RELATED"/>
    <property type="match status" value="1"/>
</dbReference>
<dbReference type="FunFam" id="1.10.10.10:FF:000001">
    <property type="entry name" value="LysR family transcriptional regulator"/>
    <property type="match status" value="1"/>
</dbReference>
<dbReference type="SUPFAM" id="SSF53850">
    <property type="entry name" value="Periplasmic binding protein-like II"/>
    <property type="match status" value="1"/>
</dbReference>
<dbReference type="EMBL" id="CAOF01000070">
    <property type="protein sequence ID" value="CCO45904.1"/>
    <property type="molecule type" value="Genomic_DNA"/>
</dbReference>
<protein>
    <submittedName>
        <fullName evidence="6">Transcriptional regulator, LysR family</fullName>
    </submittedName>
</protein>
<name>A0AAV2VMI9_9VIBR</name>
<evidence type="ECO:0000256" key="4">
    <source>
        <dbReference type="ARBA" id="ARBA00023163"/>
    </source>
</evidence>
<keyword evidence="4" id="KW-0804">Transcription</keyword>
<dbReference type="GO" id="GO:0006351">
    <property type="term" value="P:DNA-templated transcription"/>
    <property type="evidence" value="ECO:0007669"/>
    <property type="project" value="TreeGrafter"/>
</dbReference>
<comment type="similarity">
    <text evidence="1">Belongs to the LysR transcriptional regulatory family.</text>
</comment>
<dbReference type="InterPro" id="IPR036388">
    <property type="entry name" value="WH-like_DNA-bd_sf"/>
</dbReference>
<dbReference type="FunFam" id="3.40.190.290:FF:000001">
    <property type="entry name" value="Transcriptional regulator, LysR family"/>
    <property type="match status" value="1"/>
</dbReference>
<dbReference type="Gene3D" id="1.10.10.10">
    <property type="entry name" value="Winged helix-like DNA-binding domain superfamily/Winged helix DNA-binding domain"/>
    <property type="match status" value="1"/>
</dbReference>
<dbReference type="InterPro" id="IPR036390">
    <property type="entry name" value="WH_DNA-bd_sf"/>
</dbReference>
<dbReference type="AlphaFoldDB" id="A0AAV2VMI9"/>
<dbReference type="Proteomes" id="UP000018211">
    <property type="component" value="Unassembled WGS sequence"/>
</dbReference>
<keyword evidence="2" id="KW-0805">Transcription regulation</keyword>
<organism evidence="6 7">
    <name type="scientific">Vibrio nigripulchritudo SOn1</name>
    <dbReference type="NCBI Taxonomy" id="1238450"/>
    <lineage>
        <taxon>Bacteria</taxon>
        <taxon>Pseudomonadati</taxon>
        <taxon>Pseudomonadota</taxon>
        <taxon>Gammaproteobacteria</taxon>
        <taxon>Vibrionales</taxon>
        <taxon>Vibrionaceae</taxon>
        <taxon>Vibrio</taxon>
    </lineage>
</organism>
<sequence>MEQWEGVTEFVAVAEQSSFTLAAQKLSTSVAQVSRKISKLEQRLSVKLLLRTTRKVTLTDAGKVYYQHCRHLVDGLEFAEQAVTELQSTLKGKIKLTAPVTYGEQMLAPVLSEFLTIYPEVELDFHLSNQKLDMLEHGFDLAIRLGHLGDSTYIAKRLGSRQMHVCASPDYIKKHGEPRALLELSQHQCLIGNHPYWRFIENGHKRQLSVEGRMKCDSGRVLINAALNGIGIVQLPDYYVHQHMATGKLVELLTDFRDTKEGIWALYPNNRYLSSKVRLLIDFLAERLSIYSN</sequence>
<dbReference type="Gene3D" id="3.40.190.290">
    <property type="match status" value="1"/>
</dbReference>
<evidence type="ECO:0000313" key="6">
    <source>
        <dbReference type="EMBL" id="CCO45904.1"/>
    </source>
</evidence>
<dbReference type="GO" id="GO:0003700">
    <property type="term" value="F:DNA-binding transcription factor activity"/>
    <property type="evidence" value="ECO:0007669"/>
    <property type="project" value="InterPro"/>
</dbReference>
<proteinExistence type="inferred from homology"/>
<evidence type="ECO:0000256" key="1">
    <source>
        <dbReference type="ARBA" id="ARBA00009437"/>
    </source>
</evidence>
<dbReference type="Pfam" id="PF03466">
    <property type="entry name" value="LysR_substrate"/>
    <property type="match status" value="1"/>
</dbReference>
<dbReference type="PANTHER" id="PTHR30537">
    <property type="entry name" value="HTH-TYPE TRANSCRIPTIONAL REGULATOR"/>
    <property type="match status" value="1"/>
</dbReference>
<evidence type="ECO:0000313" key="7">
    <source>
        <dbReference type="Proteomes" id="UP000018211"/>
    </source>
</evidence>
<gene>
    <name evidence="6" type="ORF">VIBNISOn1_1610026</name>
</gene>
<dbReference type="InterPro" id="IPR005119">
    <property type="entry name" value="LysR_subst-bd"/>
</dbReference>
<comment type="caution">
    <text evidence="6">The sequence shown here is derived from an EMBL/GenBank/DDBJ whole genome shotgun (WGS) entry which is preliminary data.</text>
</comment>
<dbReference type="InterPro" id="IPR058163">
    <property type="entry name" value="LysR-type_TF_proteobact-type"/>
</dbReference>
<evidence type="ECO:0000256" key="2">
    <source>
        <dbReference type="ARBA" id="ARBA00023015"/>
    </source>
</evidence>
<dbReference type="RefSeq" id="WP_022611218.1">
    <property type="nucleotide sequence ID" value="NZ_LK391965.1"/>
</dbReference>
<accession>A0AAV2VMI9</accession>
<evidence type="ECO:0000259" key="5">
    <source>
        <dbReference type="PROSITE" id="PS50931"/>
    </source>
</evidence>